<feature type="region of interest" description="Disordered" evidence="1">
    <location>
        <begin position="28"/>
        <end position="57"/>
    </location>
</feature>
<feature type="compositionally biased region" description="Basic and acidic residues" evidence="1">
    <location>
        <begin position="29"/>
        <end position="41"/>
    </location>
</feature>
<protein>
    <submittedName>
        <fullName evidence="2">Uncharacterized protein</fullName>
    </submittedName>
</protein>
<dbReference type="RefSeq" id="WP_159437067.1">
    <property type="nucleotide sequence ID" value="NZ_FSQW01000001.1"/>
</dbReference>
<evidence type="ECO:0000256" key="1">
    <source>
        <dbReference type="SAM" id="MobiDB-lite"/>
    </source>
</evidence>
<reference evidence="3" key="1">
    <citation type="submission" date="2016-11" db="EMBL/GenBank/DDBJ databases">
        <authorList>
            <person name="Varghese N."/>
            <person name="Submissions S."/>
        </authorList>
    </citation>
    <scope>NUCLEOTIDE SEQUENCE [LARGE SCALE GENOMIC DNA]</scope>
    <source>
        <strain evidence="3">DSM 22363</strain>
    </source>
</reference>
<evidence type="ECO:0000313" key="2">
    <source>
        <dbReference type="EMBL" id="SIN66300.1"/>
    </source>
</evidence>
<dbReference type="AlphaFoldDB" id="A0A1N6D639"/>
<dbReference type="EMBL" id="FSQW01000001">
    <property type="protein sequence ID" value="SIN66300.1"/>
    <property type="molecule type" value="Genomic_DNA"/>
</dbReference>
<sequence length="57" mass="6339">MSKSEELSVAEFFRFGMEAANHSAALEMQRQEMSERSERGARVSAEGAADRKDSELS</sequence>
<name>A0A1N6D639_9SPHN</name>
<evidence type="ECO:0000313" key="3">
    <source>
        <dbReference type="Proteomes" id="UP000185192"/>
    </source>
</evidence>
<feature type="compositionally biased region" description="Basic and acidic residues" evidence="1">
    <location>
        <begin position="48"/>
        <end position="57"/>
    </location>
</feature>
<organism evidence="2 3">
    <name type="scientific">Parasphingorhabdus marina DSM 22363</name>
    <dbReference type="NCBI Taxonomy" id="1123272"/>
    <lineage>
        <taxon>Bacteria</taxon>
        <taxon>Pseudomonadati</taxon>
        <taxon>Pseudomonadota</taxon>
        <taxon>Alphaproteobacteria</taxon>
        <taxon>Sphingomonadales</taxon>
        <taxon>Sphingomonadaceae</taxon>
        <taxon>Parasphingorhabdus</taxon>
    </lineage>
</organism>
<keyword evidence="3" id="KW-1185">Reference proteome</keyword>
<gene>
    <name evidence="2" type="ORF">SAMN02745824_1603</name>
</gene>
<proteinExistence type="predicted"/>
<dbReference type="Proteomes" id="UP000185192">
    <property type="component" value="Unassembled WGS sequence"/>
</dbReference>
<accession>A0A1N6D639</accession>